<evidence type="ECO:0000256" key="8">
    <source>
        <dbReference type="SAM" id="Phobius"/>
    </source>
</evidence>
<evidence type="ECO:0000256" key="7">
    <source>
        <dbReference type="ARBA" id="ARBA00023136"/>
    </source>
</evidence>
<evidence type="ECO:0008006" key="11">
    <source>
        <dbReference type="Google" id="ProtNLM"/>
    </source>
</evidence>
<evidence type="ECO:0000256" key="2">
    <source>
        <dbReference type="ARBA" id="ARBA00008370"/>
    </source>
</evidence>
<dbReference type="InterPro" id="IPR020164">
    <property type="entry name" value="Cyt_c_Oxase_assmbl_COX16"/>
</dbReference>
<dbReference type="AlphaFoldDB" id="A0A4D9DGZ5"/>
<dbReference type="GO" id="GO:0005743">
    <property type="term" value="C:mitochondrial inner membrane"/>
    <property type="evidence" value="ECO:0007669"/>
    <property type="project" value="UniProtKB-SubCell"/>
</dbReference>
<comment type="caution">
    <text evidence="9">The sequence shown here is derived from an EMBL/GenBank/DDBJ whole genome shotgun (WGS) entry which is preliminary data.</text>
</comment>
<sequence>MYQQVLREADKTLAHRAGKAVSSLHATRNANGADHVDKISVRVDIGVISMISHRAWKKLSAGLPLLVFLTGGSLFLAKFVQGRVEAKDSKLQSRSEREFSIEEEHKRMMAKLDPENAYKVVRIHRPEDD</sequence>
<feature type="transmembrane region" description="Helical" evidence="8">
    <location>
        <begin position="59"/>
        <end position="80"/>
    </location>
</feature>
<keyword evidence="6" id="KW-0496">Mitochondrion</keyword>
<keyword evidence="4" id="KW-0999">Mitochondrion inner membrane</keyword>
<dbReference type="Proteomes" id="UP000355283">
    <property type="component" value="Unassembled WGS sequence"/>
</dbReference>
<dbReference type="Pfam" id="PF14138">
    <property type="entry name" value="COX16"/>
    <property type="match status" value="1"/>
</dbReference>
<protein>
    <recommendedName>
        <fullName evidence="11">Cytochrome c oxidase assembly protein COX16 homolog, mitochondrial</fullName>
    </recommendedName>
</protein>
<gene>
    <name evidence="9" type="ORF">NSK_000472</name>
</gene>
<dbReference type="OrthoDB" id="5516033at2759"/>
<name>A0A4D9DGZ5_9STRA</name>
<keyword evidence="3 8" id="KW-0812">Transmembrane</keyword>
<organism evidence="9 10">
    <name type="scientific">Nannochloropsis salina CCMP1776</name>
    <dbReference type="NCBI Taxonomy" id="1027361"/>
    <lineage>
        <taxon>Eukaryota</taxon>
        <taxon>Sar</taxon>
        <taxon>Stramenopiles</taxon>
        <taxon>Ochrophyta</taxon>
        <taxon>Eustigmatophyceae</taxon>
        <taxon>Eustigmatales</taxon>
        <taxon>Monodopsidaceae</taxon>
        <taxon>Microchloropsis</taxon>
        <taxon>Microchloropsis salina</taxon>
    </lineage>
</organism>
<evidence type="ECO:0000256" key="5">
    <source>
        <dbReference type="ARBA" id="ARBA00022989"/>
    </source>
</evidence>
<reference evidence="9 10" key="1">
    <citation type="submission" date="2019-01" db="EMBL/GenBank/DDBJ databases">
        <title>Nuclear Genome Assembly of the Microalgal Biofuel strain Nannochloropsis salina CCMP1776.</title>
        <authorList>
            <person name="Hovde B."/>
        </authorList>
    </citation>
    <scope>NUCLEOTIDE SEQUENCE [LARGE SCALE GENOMIC DNA]</scope>
    <source>
        <strain evidence="9 10">CCMP1776</strain>
    </source>
</reference>
<proteinExistence type="inferred from homology"/>
<accession>A0A4D9DGZ5</accession>
<evidence type="ECO:0000256" key="1">
    <source>
        <dbReference type="ARBA" id="ARBA00004434"/>
    </source>
</evidence>
<evidence type="ECO:0000313" key="9">
    <source>
        <dbReference type="EMBL" id="TFJ88118.1"/>
    </source>
</evidence>
<keyword evidence="10" id="KW-1185">Reference proteome</keyword>
<evidence type="ECO:0000256" key="4">
    <source>
        <dbReference type="ARBA" id="ARBA00022792"/>
    </source>
</evidence>
<comment type="subcellular location">
    <subcellularLocation>
        <location evidence="1">Mitochondrion inner membrane</location>
        <topology evidence="1">Single-pass membrane protein</topology>
    </subcellularLocation>
</comment>
<comment type="similarity">
    <text evidence="2">Belongs to the COX16 family.</text>
</comment>
<evidence type="ECO:0000256" key="3">
    <source>
        <dbReference type="ARBA" id="ARBA00022692"/>
    </source>
</evidence>
<keyword evidence="7 8" id="KW-0472">Membrane</keyword>
<evidence type="ECO:0000256" key="6">
    <source>
        <dbReference type="ARBA" id="ARBA00023128"/>
    </source>
</evidence>
<dbReference type="EMBL" id="SDOX01000002">
    <property type="protein sequence ID" value="TFJ88118.1"/>
    <property type="molecule type" value="Genomic_DNA"/>
</dbReference>
<keyword evidence="5 8" id="KW-1133">Transmembrane helix</keyword>
<evidence type="ECO:0000313" key="10">
    <source>
        <dbReference type="Proteomes" id="UP000355283"/>
    </source>
</evidence>